<reference evidence="4 5" key="1">
    <citation type="journal article" date="2021" name="Sci. Rep.">
        <title>Genome sequencing of the multicellular alga Astrephomene provides insights into convergent evolution of germ-soma differentiation.</title>
        <authorList>
            <person name="Yamashita S."/>
            <person name="Yamamoto K."/>
            <person name="Matsuzaki R."/>
            <person name="Suzuki S."/>
            <person name="Yamaguchi H."/>
            <person name="Hirooka S."/>
            <person name="Minakuchi Y."/>
            <person name="Miyagishima S."/>
            <person name="Kawachi M."/>
            <person name="Toyoda A."/>
            <person name="Nozaki H."/>
        </authorList>
    </citation>
    <scope>NUCLEOTIDE SEQUENCE [LARGE SCALE GENOMIC DNA]</scope>
    <source>
        <strain evidence="4 5">NIES-4017</strain>
    </source>
</reference>
<protein>
    <recommendedName>
        <fullName evidence="3">Trypanosome variant surface glycoprotein C-terminal domain-containing protein</fullName>
    </recommendedName>
</protein>
<name>A0AAD3DV74_9CHLO</name>
<dbReference type="Proteomes" id="UP001054857">
    <property type="component" value="Unassembled WGS sequence"/>
</dbReference>
<keyword evidence="2" id="KW-1133">Transmembrane helix</keyword>
<evidence type="ECO:0000259" key="3">
    <source>
        <dbReference type="Pfam" id="PF10659"/>
    </source>
</evidence>
<feature type="transmembrane region" description="Helical" evidence="2">
    <location>
        <begin position="375"/>
        <end position="399"/>
    </location>
</feature>
<keyword evidence="5" id="KW-1185">Reference proteome</keyword>
<accession>A0AAD3DV74</accession>
<evidence type="ECO:0000313" key="5">
    <source>
        <dbReference type="Proteomes" id="UP001054857"/>
    </source>
</evidence>
<dbReference type="InterPro" id="IPR019609">
    <property type="entry name" value="Variant_surf_glycoprt_trypan_C"/>
</dbReference>
<comment type="function">
    <text evidence="1">VSG forms a coat on the surface of the parasite. The trypanosome evades the immune response of the host by expressing a series of antigenically distinct VSGs from an estimated 1000 VSG genes.</text>
</comment>
<dbReference type="AlphaFoldDB" id="A0AAD3DV74"/>
<evidence type="ECO:0000313" key="4">
    <source>
        <dbReference type="EMBL" id="GFR48685.1"/>
    </source>
</evidence>
<feature type="domain" description="Trypanosome variant surface glycoprotein C-terminal" evidence="3">
    <location>
        <begin position="285"/>
        <end position="353"/>
    </location>
</feature>
<keyword evidence="2" id="KW-0812">Transmembrane</keyword>
<feature type="non-terminal residue" evidence="4">
    <location>
        <position position="400"/>
    </location>
</feature>
<comment type="caution">
    <text evidence="4">The sequence shown here is derived from an EMBL/GenBank/DDBJ whole genome shotgun (WGS) entry which is preliminary data.</text>
</comment>
<proteinExistence type="predicted"/>
<feature type="transmembrane region" description="Helical" evidence="2">
    <location>
        <begin position="24"/>
        <end position="46"/>
    </location>
</feature>
<dbReference type="Pfam" id="PF10659">
    <property type="entry name" value="Trypan_glycop_C"/>
    <property type="match status" value="2"/>
</dbReference>
<gene>
    <name evidence="4" type="ORF">Agub_g10640</name>
</gene>
<keyword evidence="2" id="KW-0472">Membrane</keyword>
<evidence type="ECO:0000256" key="1">
    <source>
        <dbReference type="ARBA" id="ARBA00002523"/>
    </source>
</evidence>
<sequence>VYLHVIVCNNCYLLISAGMAPLRWLLFGTLCCLAASAISTPTLPALTNALKLKLRLANGDHVQRPFGRNLLATAPQCVWSPSSGCDLNDGYITGLSGTPASNSQKLLARFAASDHKCSTYTTKATCMANPNDFCGWDSASQECSVGPSFLKIGWLQDVVYCSGSRVGALMTCLTLSNQTACGANSNCAWSDSTQLSSNSFGSSFLEALGGWSGYAASSTTYICSAKWTTNATDVAYLVNKMLAAAANASLDTSSKSAGNFLGPVFGDLFGGCSGVTRYRDALLTCPAKTNKTSCDAAPACGWDPAMTIPACDMSDNYAMDLLLDPKDPWVIAYNNASSACAAQTTNTTCTGLATVTVDTTKYDSFSNLSPDFSSAAGMLSMSSLLMSLMAGLVCLWALLL</sequence>
<evidence type="ECO:0000256" key="2">
    <source>
        <dbReference type="SAM" id="Phobius"/>
    </source>
</evidence>
<organism evidence="4 5">
    <name type="scientific">Astrephomene gubernaculifera</name>
    <dbReference type="NCBI Taxonomy" id="47775"/>
    <lineage>
        <taxon>Eukaryota</taxon>
        <taxon>Viridiplantae</taxon>
        <taxon>Chlorophyta</taxon>
        <taxon>core chlorophytes</taxon>
        <taxon>Chlorophyceae</taxon>
        <taxon>CS clade</taxon>
        <taxon>Chlamydomonadales</taxon>
        <taxon>Astrephomenaceae</taxon>
        <taxon>Astrephomene</taxon>
    </lineage>
</organism>
<dbReference type="Gene3D" id="3.30.1680.10">
    <property type="entry name" value="ligand-binding face of the semaphorins, domain 2"/>
    <property type="match status" value="1"/>
</dbReference>
<feature type="domain" description="Trypanosome variant surface glycoprotein C-terminal" evidence="3">
    <location>
        <begin position="75"/>
        <end position="143"/>
    </location>
</feature>
<dbReference type="EMBL" id="BMAR01000025">
    <property type="protein sequence ID" value="GFR48685.1"/>
    <property type="molecule type" value="Genomic_DNA"/>
</dbReference>